<dbReference type="EMBL" id="BNAI01000001">
    <property type="protein sequence ID" value="GHF04467.1"/>
    <property type="molecule type" value="Genomic_DNA"/>
</dbReference>
<keyword evidence="3" id="KW-1185">Reference proteome</keyword>
<evidence type="ECO:0000256" key="1">
    <source>
        <dbReference type="SAM" id="MobiDB-lite"/>
    </source>
</evidence>
<sequence length="81" mass="9305">MVTTNDSRTRRPKHPRSDGCLQVGERVTEPREPVQVSAWVLFREARIVATAWTERAIRVEFAKRDGTNLAAWVWASAVRRT</sequence>
<evidence type="ECO:0000313" key="2">
    <source>
        <dbReference type="EMBL" id="GHF04467.1"/>
    </source>
</evidence>
<organism evidence="2 3">
    <name type="scientific">Pseudolysinimonas yzui</name>
    <dbReference type="NCBI Taxonomy" id="2708254"/>
    <lineage>
        <taxon>Bacteria</taxon>
        <taxon>Bacillati</taxon>
        <taxon>Actinomycetota</taxon>
        <taxon>Actinomycetes</taxon>
        <taxon>Micrococcales</taxon>
        <taxon>Microbacteriaceae</taxon>
        <taxon>Pseudolysinimonas</taxon>
    </lineage>
</organism>
<comment type="caution">
    <text evidence="2">The sequence shown here is derived from an EMBL/GenBank/DDBJ whole genome shotgun (WGS) entry which is preliminary data.</text>
</comment>
<proteinExistence type="predicted"/>
<reference evidence="2" key="2">
    <citation type="submission" date="2020-09" db="EMBL/GenBank/DDBJ databases">
        <authorList>
            <person name="Sun Q."/>
            <person name="Zhou Y."/>
        </authorList>
    </citation>
    <scope>NUCLEOTIDE SEQUENCE</scope>
    <source>
        <strain evidence="2">CGMCC 1.16548</strain>
    </source>
</reference>
<feature type="region of interest" description="Disordered" evidence="1">
    <location>
        <begin position="1"/>
        <end position="21"/>
    </location>
</feature>
<protein>
    <submittedName>
        <fullName evidence="2">Uncharacterized protein</fullName>
    </submittedName>
</protein>
<name>A0A8J3DZL1_9MICO</name>
<accession>A0A8J3DZL1</accession>
<reference evidence="2" key="1">
    <citation type="journal article" date="2014" name="Int. J. Syst. Evol. Microbiol.">
        <title>Complete genome sequence of Corynebacterium casei LMG S-19264T (=DSM 44701T), isolated from a smear-ripened cheese.</title>
        <authorList>
            <consortium name="US DOE Joint Genome Institute (JGI-PGF)"/>
            <person name="Walter F."/>
            <person name="Albersmeier A."/>
            <person name="Kalinowski J."/>
            <person name="Ruckert C."/>
        </authorList>
    </citation>
    <scope>NUCLEOTIDE SEQUENCE</scope>
    <source>
        <strain evidence="2">CGMCC 1.16548</strain>
    </source>
</reference>
<dbReference type="Proteomes" id="UP000617531">
    <property type="component" value="Unassembled WGS sequence"/>
</dbReference>
<gene>
    <name evidence="2" type="ORF">GCM10011600_01080</name>
</gene>
<evidence type="ECO:0000313" key="3">
    <source>
        <dbReference type="Proteomes" id="UP000617531"/>
    </source>
</evidence>
<dbReference type="AlphaFoldDB" id="A0A8J3DZL1"/>